<protein>
    <recommendedName>
        <fullName evidence="3">Integrase</fullName>
    </recommendedName>
</protein>
<evidence type="ECO:0008006" key="3">
    <source>
        <dbReference type="Google" id="ProtNLM"/>
    </source>
</evidence>
<evidence type="ECO:0000313" key="2">
    <source>
        <dbReference type="Proteomes" id="UP000247417"/>
    </source>
</evidence>
<reference evidence="1 2" key="1">
    <citation type="submission" date="2017-07" db="EMBL/GenBank/DDBJ databases">
        <title>A draft genome sequence of Komagataeibacter oboediens LMG 18849.</title>
        <authorList>
            <person name="Skraban J."/>
            <person name="Cleenwerck I."/>
            <person name="Vandamme P."/>
            <person name="Trcek J."/>
        </authorList>
    </citation>
    <scope>NUCLEOTIDE SEQUENCE [LARGE SCALE GENOMIC DNA]</scope>
    <source>
        <strain evidence="1 2">LMG 18849</strain>
    </source>
</reference>
<dbReference type="EMBL" id="NKTX01000140">
    <property type="protein sequence ID" value="PYD77745.1"/>
    <property type="molecule type" value="Genomic_DNA"/>
</dbReference>
<dbReference type="AlphaFoldDB" id="A0A318QFC9"/>
<organism evidence="1 2">
    <name type="scientific">Komagataeibacter oboediens</name>
    <dbReference type="NCBI Taxonomy" id="65958"/>
    <lineage>
        <taxon>Bacteria</taxon>
        <taxon>Pseudomonadati</taxon>
        <taxon>Pseudomonadota</taxon>
        <taxon>Alphaproteobacteria</taxon>
        <taxon>Acetobacterales</taxon>
        <taxon>Acetobacteraceae</taxon>
        <taxon>Komagataeibacter</taxon>
    </lineage>
</organism>
<dbReference type="Proteomes" id="UP000247417">
    <property type="component" value="Unassembled WGS sequence"/>
</dbReference>
<accession>A0A318QFC9</accession>
<gene>
    <name evidence="1" type="ORF">CFR80_17450</name>
</gene>
<dbReference type="STRING" id="940286.GCA_000227565_00243"/>
<sequence>MMTESLCIAAISPLRQRLLDDMAVRRFSRETQRNDLRDVGRFATFLGRSPHTVNRHSKITPDRHAILTPC</sequence>
<proteinExistence type="predicted"/>
<comment type="caution">
    <text evidence="1">The sequence shown here is derived from an EMBL/GenBank/DDBJ whole genome shotgun (WGS) entry which is preliminary data.</text>
</comment>
<evidence type="ECO:0000313" key="1">
    <source>
        <dbReference type="EMBL" id="PYD77745.1"/>
    </source>
</evidence>
<name>A0A318QFC9_9PROT</name>